<name>A0A7S3QS14_DUNTE</name>
<evidence type="ECO:0000256" key="3">
    <source>
        <dbReference type="ARBA" id="ARBA00022614"/>
    </source>
</evidence>
<dbReference type="AlphaFoldDB" id="A0A7S3QS14"/>
<keyword evidence="4" id="KW-0677">Repeat</keyword>
<protein>
    <submittedName>
        <fullName evidence="6">Uncharacterized protein</fullName>
    </submittedName>
</protein>
<organism evidence="6">
    <name type="scientific">Dunaliella tertiolecta</name>
    <name type="common">Green alga</name>
    <dbReference type="NCBI Taxonomy" id="3047"/>
    <lineage>
        <taxon>Eukaryota</taxon>
        <taxon>Viridiplantae</taxon>
        <taxon>Chlorophyta</taxon>
        <taxon>core chlorophytes</taxon>
        <taxon>Chlorophyceae</taxon>
        <taxon>CS clade</taxon>
        <taxon>Chlamydomonadales</taxon>
        <taxon>Dunaliellaceae</taxon>
        <taxon>Dunaliella</taxon>
    </lineage>
</organism>
<reference evidence="6" key="1">
    <citation type="submission" date="2021-01" db="EMBL/GenBank/DDBJ databases">
        <authorList>
            <person name="Corre E."/>
            <person name="Pelletier E."/>
            <person name="Niang G."/>
            <person name="Scheremetjew M."/>
            <person name="Finn R."/>
            <person name="Kale V."/>
            <person name="Holt S."/>
            <person name="Cochrane G."/>
            <person name="Meng A."/>
            <person name="Brown T."/>
            <person name="Cohen L."/>
        </authorList>
    </citation>
    <scope>NUCLEOTIDE SEQUENCE</scope>
    <source>
        <strain evidence="6">CCMP1320</strain>
    </source>
</reference>
<accession>A0A7S3QS14</accession>
<keyword evidence="3" id="KW-0433">Leucine-rich repeat</keyword>
<feature type="compositionally biased region" description="Polar residues" evidence="5">
    <location>
        <begin position="870"/>
        <end position="882"/>
    </location>
</feature>
<dbReference type="PANTHER" id="PTHR22710">
    <property type="entry name" value="X-RAY RADIATION RESISTANCE ASSOCIATED PROTEIN 1 XRRA1"/>
    <property type="match status" value="1"/>
</dbReference>
<feature type="region of interest" description="Disordered" evidence="5">
    <location>
        <begin position="850"/>
        <end position="886"/>
    </location>
</feature>
<feature type="region of interest" description="Disordered" evidence="5">
    <location>
        <begin position="22"/>
        <end position="176"/>
    </location>
</feature>
<evidence type="ECO:0000256" key="4">
    <source>
        <dbReference type="ARBA" id="ARBA00022737"/>
    </source>
</evidence>
<dbReference type="EMBL" id="HBIP01011534">
    <property type="protein sequence ID" value="CAE0491413.1"/>
    <property type="molecule type" value="Transcribed_RNA"/>
</dbReference>
<sequence>MPEEAKRLVPFHLVDNTTFQYRPASSGRRMSSLASMKQASYTGNRPLSSEHPHSASSTARGSPPKQTSTSPGRPASNSNLMPFQPVKPPRQPSRPSSNRPGPFGIRGFNQQQSRLPSSEGQGSDGTRSNGTPVSGMVSVQGQASRGETPADYMRGHAKGAMSRGASKRFPEGEDSLGWSRINSTKSRFSARWDEESHLGMDARSATQPDKPAKVFRNAKLGGHTAGVGGHAAKLMDMGMEQQGALYKQPALGELVKVKAVSHGDRAVTVDQQKRRKPGQLISALHRDRLPGATFNKDKEGQARRVLAAAQNMYGPQPIKRKYVPRPLTPEGITLDGFLLLEAGNDELPEGVVVARLPSRNIQNVEVADMTYFTALKVLDLADNRIPDMTLLAPLLGIRALSLAMNRLGPVPMGGMLGDPGANAFQMLSTLDLSYNSLDASATLSPSSPLSHLPALCELNLSGNKWLTLPHTLGPFTALELLKLADNALMSSCLPALAALPSLKLLGLARNHMDGIMGVDGREGSLQEALALANLDVRTAFKSLQTLDLTRNKVRSEDAIKPLQLLPCLKSVILAGNPLAVKQVQAIKRAGEKRANAIARANSGAVPEPELLEQQQASSPLWVYEPVGQLGPKPSVGRVLTGNGGHFVAVQEPLGRQDATKAATLAAVTAAVPEEAVTEVFDRADAAIEVWQLNTVPEEEEGEDESEDDEPDGTFLTGVGITEKAPKAIPPMEDPEMPEHGQAPSEASSHSLWEDVSDPTERLALALGLDPSQLAIHTGIPTTDATGSVNALRHALAHPLVELGEGLGPAPRHLELTVAAKAKQRPRLQPIGQPGGATFVTAFGRTQAANPKRARTGAGMQEHPQIGPEASEQTSEAAQSTFPSDPRTVRVQHVEGMLTGMRSRLDALEGALANQLSKLPPGVTARAQRSMSRRLSRSVSRSPSRPCTPQAHSPGAFHAGSSATLHQKLQQQEQQQRPLSPFSASMSVDEDDDEADAEEQLLEPDSPGSNPSGTWPRQSGRPIQGVDPNDSDASSLPDDVVEAIENSDPSNSSGGACCCGQGMEDTLLPPYNVVETIKNSDASSSTGGACTLLCRREWEGRRHACCLMCGRNDGELGSQRLFWRCVSTAV</sequence>
<dbReference type="InterPro" id="IPR001611">
    <property type="entry name" value="Leu-rich_rpt"/>
</dbReference>
<gene>
    <name evidence="6" type="ORF">DTER00134_LOCUS6486</name>
</gene>
<feature type="compositionally biased region" description="Low complexity" evidence="5">
    <location>
        <begin position="93"/>
        <end position="102"/>
    </location>
</feature>
<evidence type="ECO:0000256" key="2">
    <source>
        <dbReference type="ARBA" id="ARBA00022490"/>
    </source>
</evidence>
<proteinExistence type="predicted"/>
<feature type="compositionally biased region" description="Polar residues" evidence="5">
    <location>
        <begin position="1006"/>
        <end position="1016"/>
    </location>
</feature>
<feature type="compositionally biased region" description="Polar residues" evidence="5">
    <location>
        <begin position="28"/>
        <end position="47"/>
    </location>
</feature>
<dbReference type="Gene3D" id="3.80.10.10">
    <property type="entry name" value="Ribonuclease Inhibitor"/>
    <property type="match status" value="2"/>
</dbReference>
<feature type="compositionally biased region" description="Acidic residues" evidence="5">
    <location>
        <begin position="987"/>
        <end position="1001"/>
    </location>
</feature>
<dbReference type="InterPro" id="IPR032675">
    <property type="entry name" value="LRR_dom_sf"/>
</dbReference>
<evidence type="ECO:0000256" key="1">
    <source>
        <dbReference type="ARBA" id="ARBA00004430"/>
    </source>
</evidence>
<feature type="compositionally biased region" description="Polar residues" evidence="5">
    <location>
        <begin position="54"/>
        <end position="81"/>
    </location>
</feature>
<feature type="compositionally biased region" description="Low complexity" evidence="5">
    <location>
        <begin position="966"/>
        <end position="975"/>
    </location>
</feature>
<evidence type="ECO:0000256" key="5">
    <source>
        <dbReference type="SAM" id="MobiDB-lite"/>
    </source>
</evidence>
<comment type="subcellular location">
    <subcellularLocation>
        <location evidence="1">Cytoplasm</location>
        <location evidence="1">Cytoskeleton</location>
        <location evidence="1">Cilium axoneme</location>
    </subcellularLocation>
</comment>
<keyword evidence="2" id="KW-0963">Cytoplasm</keyword>
<dbReference type="GO" id="GO:0005634">
    <property type="term" value="C:nucleus"/>
    <property type="evidence" value="ECO:0007669"/>
    <property type="project" value="TreeGrafter"/>
</dbReference>
<evidence type="ECO:0000313" key="6">
    <source>
        <dbReference type="EMBL" id="CAE0491413.1"/>
    </source>
</evidence>
<feature type="compositionally biased region" description="Polar residues" evidence="5">
    <location>
        <begin position="108"/>
        <end position="145"/>
    </location>
</feature>
<dbReference type="GO" id="GO:0005930">
    <property type="term" value="C:axoneme"/>
    <property type="evidence" value="ECO:0007669"/>
    <property type="project" value="UniProtKB-SubCell"/>
</dbReference>
<feature type="region of interest" description="Disordered" evidence="5">
    <location>
        <begin position="918"/>
        <end position="1035"/>
    </location>
</feature>
<dbReference type="PROSITE" id="PS51450">
    <property type="entry name" value="LRR"/>
    <property type="match status" value="1"/>
</dbReference>
<dbReference type="PANTHER" id="PTHR22710:SF2">
    <property type="entry name" value="X-RAY RADIATION RESISTANCE-ASSOCIATED PROTEIN 1"/>
    <property type="match status" value="1"/>
</dbReference>
<dbReference type="SUPFAM" id="SSF52058">
    <property type="entry name" value="L domain-like"/>
    <property type="match status" value="1"/>
</dbReference>
<feature type="compositionally biased region" description="Acidic residues" evidence="5">
    <location>
        <begin position="696"/>
        <end position="711"/>
    </location>
</feature>
<feature type="region of interest" description="Disordered" evidence="5">
    <location>
        <begin position="693"/>
        <end position="755"/>
    </location>
</feature>